<dbReference type="Pfam" id="PF01041">
    <property type="entry name" value="DegT_DnrJ_EryC1"/>
    <property type="match status" value="1"/>
</dbReference>
<dbReference type="InterPro" id="IPR000653">
    <property type="entry name" value="DegT/StrS_aminotransferase"/>
</dbReference>
<name>A0A075HNV8_9ARCH</name>
<dbReference type="PANTHER" id="PTHR30244">
    <property type="entry name" value="TRANSAMINASE"/>
    <property type="match status" value="1"/>
</dbReference>
<dbReference type="GO" id="GO:0008483">
    <property type="term" value="F:transaminase activity"/>
    <property type="evidence" value="ECO:0007669"/>
    <property type="project" value="UniProtKB-KW"/>
</dbReference>
<dbReference type="InterPro" id="IPR015421">
    <property type="entry name" value="PyrdxlP-dep_Trfase_major"/>
</dbReference>
<dbReference type="InterPro" id="IPR015422">
    <property type="entry name" value="PyrdxlP-dep_Trfase_small"/>
</dbReference>
<dbReference type="Gene3D" id="3.90.1150.10">
    <property type="entry name" value="Aspartate Aminotransferase, domain 1"/>
    <property type="match status" value="1"/>
</dbReference>
<dbReference type="PANTHER" id="PTHR30244:SF34">
    <property type="entry name" value="DTDP-4-AMINO-4,6-DIDEOXYGALACTOSE TRANSAMINASE"/>
    <property type="match status" value="1"/>
</dbReference>
<evidence type="ECO:0000256" key="1">
    <source>
        <dbReference type="RuleBase" id="RU004508"/>
    </source>
</evidence>
<dbReference type="GO" id="GO:0030170">
    <property type="term" value="F:pyridoxal phosphate binding"/>
    <property type="evidence" value="ECO:0007669"/>
    <property type="project" value="TreeGrafter"/>
</dbReference>
<comment type="similarity">
    <text evidence="1">Belongs to the DegT/DnrJ/EryC1 family.</text>
</comment>
<dbReference type="PIRSF" id="PIRSF000390">
    <property type="entry name" value="PLP_StrS"/>
    <property type="match status" value="1"/>
</dbReference>
<accession>A0A075HNV8</accession>
<reference evidence="2" key="1">
    <citation type="journal article" date="2014" name="Genome Biol. Evol.">
        <title>Pangenome evidence for extensive interdomain horizontal transfer affecting lineage core and shell genes in uncultured planktonic thaumarchaeota and euryarchaeota.</title>
        <authorList>
            <person name="Deschamps P."/>
            <person name="Zivanovic Y."/>
            <person name="Moreira D."/>
            <person name="Rodriguez-Valera F."/>
            <person name="Lopez-Garcia P."/>
        </authorList>
    </citation>
    <scope>NUCLEOTIDE SEQUENCE</scope>
</reference>
<dbReference type="InterPro" id="IPR015424">
    <property type="entry name" value="PyrdxlP-dep_Trfase"/>
</dbReference>
<protein>
    <submittedName>
        <fullName evidence="2">Putative uDP-4-amino-4-deoxy-L-arabinose--oxoglutarate aminotransferase</fullName>
    </submittedName>
</protein>
<sequence>MIPHNRPTLDIEEEEAAIRVLRGGWLTQGKEVEAFENEFCKFIGLPEGHAVAVSSGTASLFLSLWVLNAKNKKISFPGYVCSALHHSIAMIGGNENLIDTAPNSPNLDLNLLKKSNSDIAILPHMYGIPMDISNFKNEIIIEDCCQALGAKVNNKHVGLHGTVGIYSFYVTKLMTSGGHGGMFVSSNKSLVDQVKDYREFDDRQDYKKRFNFQMTDLQAAIGRVQLKKLPTFLQRREEIFQRYKNGGLELLDIDPESKHISPVRYRAILKTTEPQKIINSLQAVDTKSIIPTDEYIVSENQSLFPNSSRFTKETLSLPIYPSLTNSEIDIILSVLVKK</sequence>
<organism evidence="2">
    <name type="scientific">uncultured marine thaumarchaeote KM3_82_A11</name>
    <dbReference type="NCBI Taxonomy" id="1456301"/>
    <lineage>
        <taxon>Archaea</taxon>
        <taxon>Nitrososphaerota</taxon>
        <taxon>environmental samples</taxon>
    </lineage>
</organism>
<proteinExistence type="inferred from homology"/>
<dbReference type="AlphaFoldDB" id="A0A075HNV8"/>
<dbReference type="GO" id="GO:0000271">
    <property type="term" value="P:polysaccharide biosynthetic process"/>
    <property type="evidence" value="ECO:0007669"/>
    <property type="project" value="TreeGrafter"/>
</dbReference>
<dbReference type="EMBL" id="KF901102">
    <property type="protein sequence ID" value="AIF18106.1"/>
    <property type="molecule type" value="Genomic_DNA"/>
</dbReference>
<dbReference type="SUPFAM" id="SSF53383">
    <property type="entry name" value="PLP-dependent transferases"/>
    <property type="match status" value="1"/>
</dbReference>
<keyword evidence="1" id="KW-0663">Pyridoxal phosphate</keyword>
<evidence type="ECO:0000313" key="2">
    <source>
        <dbReference type="EMBL" id="AIF18106.1"/>
    </source>
</evidence>
<keyword evidence="2" id="KW-0032">Aminotransferase</keyword>
<keyword evidence="2" id="KW-0808">Transferase</keyword>
<dbReference type="Gene3D" id="3.40.640.10">
    <property type="entry name" value="Type I PLP-dependent aspartate aminotransferase-like (Major domain)"/>
    <property type="match status" value="1"/>
</dbReference>